<dbReference type="EMBL" id="AGNK02005473">
    <property type="status" value="NOT_ANNOTATED_CDS"/>
    <property type="molecule type" value="Genomic_DNA"/>
</dbReference>
<accession>K4AGQ2</accession>
<proteinExistence type="predicted"/>
<keyword evidence="2" id="KW-1185">Reference proteome</keyword>
<dbReference type="HOGENOM" id="CLU_2042120_0_0_1"/>
<protein>
    <submittedName>
        <fullName evidence="1">Uncharacterized protein</fullName>
    </submittedName>
</protein>
<evidence type="ECO:0000313" key="1">
    <source>
        <dbReference type="EnsemblPlants" id="KQK88011"/>
    </source>
</evidence>
<dbReference type="Gramene" id="KQK88011">
    <property type="protein sequence ID" value="KQK88011"/>
    <property type="gene ID" value="SETIT_038059mg"/>
</dbReference>
<reference evidence="1" key="2">
    <citation type="submission" date="2018-08" db="UniProtKB">
        <authorList>
            <consortium name="EnsemblPlants"/>
        </authorList>
    </citation>
    <scope>IDENTIFICATION</scope>
    <source>
        <strain evidence="1">Yugu1</strain>
    </source>
</reference>
<dbReference type="InParanoid" id="K4AGQ2"/>
<reference evidence="2" key="1">
    <citation type="journal article" date="2012" name="Nat. Biotechnol.">
        <title>Reference genome sequence of the model plant Setaria.</title>
        <authorList>
            <person name="Bennetzen J.L."/>
            <person name="Schmutz J."/>
            <person name="Wang H."/>
            <person name="Percifield R."/>
            <person name="Hawkins J."/>
            <person name="Pontaroli A.C."/>
            <person name="Estep M."/>
            <person name="Feng L."/>
            <person name="Vaughn J.N."/>
            <person name="Grimwood J."/>
            <person name="Jenkins J."/>
            <person name="Barry K."/>
            <person name="Lindquist E."/>
            <person name="Hellsten U."/>
            <person name="Deshpande S."/>
            <person name="Wang X."/>
            <person name="Wu X."/>
            <person name="Mitros T."/>
            <person name="Triplett J."/>
            <person name="Yang X."/>
            <person name="Ye C.Y."/>
            <person name="Mauro-Herrera M."/>
            <person name="Wang L."/>
            <person name="Li P."/>
            <person name="Sharma M."/>
            <person name="Sharma R."/>
            <person name="Ronald P.C."/>
            <person name="Panaud O."/>
            <person name="Kellogg E.A."/>
            <person name="Brutnell T.P."/>
            <person name="Doust A.N."/>
            <person name="Tuskan G.A."/>
            <person name="Rokhsar D."/>
            <person name="Devos K.M."/>
        </authorList>
    </citation>
    <scope>NUCLEOTIDE SEQUENCE [LARGE SCALE GENOMIC DNA]</scope>
    <source>
        <strain evidence="2">cv. Yugu1</strain>
    </source>
</reference>
<name>K4AGQ2_SETIT</name>
<sequence>MHSGKDQRKRIANQQNSVQGTSQNKVLALPKCRLVYSRVLFSGHSLNLILQQSCDVERSYLLASNSPLCWGRLDIHFNGSNNCLLVFHLRLLPWITKTSICICADLVDLQTTYPRTDSQVQ</sequence>
<evidence type="ECO:0000313" key="2">
    <source>
        <dbReference type="Proteomes" id="UP000004995"/>
    </source>
</evidence>
<dbReference type="EnsemblPlants" id="KQK88011">
    <property type="protein sequence ID" value="KQK88011"/>
    <property type="gene ID" value="SETIT_038059mg"/>
</dbReference>
<organism evidence="1 2">
    <name type="scientific">Setaria italica</name>
    <name type="common">Foxtail millet</name>
    <name type="synonym">Panicum italicum</name>
    <dbReference type="NCBI Taxonomy" id="4555"/>
    <lineage>
        <taxon>Eukaryota</taxon>
        <taxon>Viridiplantae</taxon>
        <taxon>Streptophyta</taxon>
        <taxon>Embryophyta</taxon>
        <taxon>Tracheophyta</taxon>
        <taxon>Spermatophyta</taxon>
        <taxon>Magnoliopsida</taxon>
        <taxon>Liliopsida</taxon>
        <taxon>Poales</taxon>
        <taxon>Poaceae</taxon>
        <taxon>PACMAD clade</taxon>
        <taxon>Panicoideae</taxon>
        <taxon>Panicodae</taxon>
        <taxon>Paniceae</taxon>
        <taxon>Cenchrinae</taxon>
        <taxon>Setaria</taxon>
    </lineage>
</organism>
<dbReference type="AlphaFoldDB" id="K4AGQ2"/>
<dbReference type="Proteomes" id="UP000004995">
    <property type="component" value="Unassembled WGS sequence"/>
</dbReference>